<proteinExistence type="predicted"/>
<organism evidence="1 2">
    <name type="scientific">Desulfoluna limicola</name>
    <dbReference type="NCBI Taxonomy" id="2810562"/>
    <lineage>
        <taxon>Bacteria</taxon>
        <taxon>Pseudomonadati</taxon>
        <taxon>Thermodesulfobacteriota</taxon>
        <taxon>Desulfobacteria</taxon>
        <taxon>Desulfobacterales</taxon>
        <taxon>Desulfolunaceae</taxon>
        <taxon>Desulfoluna</taxon>
    </lineage>
</organism>
<accession>A0ABM7PBP3</accession>
<name>A0ABM7PBP3_9BACT</name>
<dbReference type="RefSeq" id="WP_236890900.1">
    <property type="nucleotide sequence ID" value="NZ_AP024488.1"/>
</dbReference>
<evidence type="ECO:0000313" key="1">
    <source>
        <dbReference type="EMBL" id="BCS94593.1"/>
    </source>
</evidence>
<protein>
    <submittedName>
        <fullName evidence="1">Uncharacterized protein</fullName>
    </submittedName>
</protein>
<evidence type="ECO:0000313" key="2">
    <source>
        <dbReference type="Proteomes" id="UP001320148"/>
    </source>
</evidence>
<sequence>MAKGAANIIYGKQNKSLHKAFSSSGMPYSANRVWWQPVLKEAAGRQVAGLSDMTLGERYKLIQHFQKKGHSLHNPRIYKGLWGWKKGDPVVVVASAERPLEVPSEKQPMVDKIGAILAEQKKPWSYADGIAKKRFKVQVVEWLRVEDLEKVMQMLITYNRRHGGED</sequence>
<dbReference type="Pfam" id="PF06252">
    <property type="entry name" value="GemA"/>
    <property type="match status" value="1"/>
</dbReference>
<dbReference type="Proteomes" id="UP001320148">
    <property type="component" value="Chromosome"/>
</dbReference>
<dbReference type="EMBL" id="AP024488">
    <property type="protein sequence ID" value="BCS94593.1"/>
    <property type="molecule type" value="Genomic_DNA"/>
</dbReference>
<keyword evidence="2" id="KW-1185">Reference proteome</keyword>
<dbReference type="InterPro" id="IPR009363">
    <property type="entry name" value="Phage_Mu_Gp16"/>
</dbReference>
<gene>
    <name evidence="1" type="ORF">DSLASN_02250</name>
</gene>
<reference evidence="1 2" key="1">
    <citation type="submission" date="2021-02" db="EMBL/GenBank/DDBJ databases">
        <title>Complete genome of Desulfoluna sp. strain ASN36.</title>
        <authorList>
            <person name="Takahashi A."/>
            <person name="Kojima H."/>
            <person name="Fukui M."/>
        </authorList>
    </citation>
    <scope>NUCLEOTIDE SEQUENCE [LARGE SCALE GENOMIC DNA]</scope>
    <source>
        <strain evidence="1 2">ASN36</strain>
    </source>
</reference>